<evidence type="ECO:0000256" key="1">
    <source>
        <dbReference type="SAM" id="MobiDB-lite"/>
    </source>
</evidence>
<accession>A0ABN9UKC0</accession>
<evidence type="ECO:0000313" key="3">
    <source>
        <dbReference type="Proteomes" id="UP001189429"/>
    </source>
</evidence>
<feature type="compositionally biased region" description="Basic and acidic residues" evidence="1">
    <location>
        <begin position="326"/>
        <end position="336"/>
    </location>
</feature>
<feature type="compositionally biased region" description="Low complexity" evidence="1">
    <location>
        <begin position="237"/>
        <end position="252"/>
    </location>
</feature>
<feature type="region of interest" description="Disordered" evidence="1">
    <location>
        <begin position="192"/>
        <end position="214"/>
    </location>
</feature>
<dbReference type="Proteomes" id="UP001189429">
    <property type="component" value="Unassembled WGS sequence"/>
</dbReference>
<organism evidence="2 3">
    <name type="scientific">Prorocentrum cordatum</name>
    <dbReference type="NCBI Taxonomy" id="2364126"/>
    <lineage>
        <taxon>Eukaryota</taxon>
        <taxon>Sar</taxon>
        <taxon>Alveolata</taxon>
        <taxon>Dinophyceae</taxon>
        <taxon>Prorocentrales</taxon>
        <taxon>Prorocentraceae</taxon>
        <taxon>Prorocentrum</taxon>
    </lineage>
</organism>
<reference evidence="2" key="1">
    <citation type="submission" date="2023-10" db="EMBL/GenBank/DDBJ databases">
        <authorList>
            <person name="Chen Y."/>
            <person name="Shah S."/>
            <person name="Dougan E. K."/>
            <person name="Thang M."/>
            <person name="Chan C."/>
        </authorList>
    </citation>
    <scope>NUCLEOTIDE SEQUENCE [LARGE SCALE GENOMIC DNA]</scope>
</reference>
<feature type="region of interest" description="Disordered" evidence="1">
    <location>
        <begin position="226"/>
        <end position="339"/>
    </location>
</feature>
<sequence length="747" mass="77268">MSDRRRGGGKSPAPRVSFSTDFVGCKKCGYRWTYKNKQSCYSCGQAVRPSYSPAPKPRGVWASGSRGWWQDNRKGQADWYQDVEETAQRTEPLAIGEVVQTLGGQAVSEAQRQALQQLESAFAPPPPAERPALLEEGIQRAAAAERAARRELEKRAKQLADAKLWLDECQSRSDAAADALVVAEDKLAQERKALSAPAKDPQPEGSNKGGGVINLSALLGEGEASFTFKKRRREDPPAAAAAAEAPAPQSPEGGPPQAPAQAKREDPPAEAAAAEAPAAQSPEGGPPQAPAQAPQEAQQAAQPAAGPQGSQGATPGAASADAGPDAGREAAGKELADALQRARARRAEAEAKPSGFHGCRYQYTMLYMVGLMARVQHVAGARALQRGGTRNVGLEFIGFNCSSWAQAIDVLDEAATRKIVGPMHITFLQEHKLSAPIAKDIEAASFNRHYTAALGALAARPAAARAAPRPPPRGKRLALPASGVSGVHRRRVGEYRAKVCIEHVTVYTGGRALARAGASLPEEGVVPGVDDHQLGVAGQMQALPALAPGPPQRHATSLFDSMTGASDSGAEAEVKMPPVMPLPPPPAAAAAQWAQHAYTASTQAAAARAAAAKAAEVASAQAAAAQAAATQAQVAQVSAQQAAAAQVAQSLGYNVAPVGVPTAAAYGDLPAAAPPYGLSTPNPAPMMGMAGAWELGPAAALPAVLAQSVMAQLRALRAAEEPHSRHRLDTRSSMGAFLVAVPTSDLA</sequence>
<protein>
    <submittedName>
        <fullName evidence="2">Uncharacterized protein</fullName>
    </submittedName>
</protein>
<proteinExistence type="predicted"/>
<feature type="compositionally biased region" description="Low complexity" evidence="1">
    <location>
        <begin position="269"/>
        <end position="283"/>
    </location>
</feature>
<evidence type="ECO:0000313" key="2">
    <source>
        <dbReference type="EMBL" id="CAK0859492.1"/>
    </source>
</evidence>
<name>A0ABN9UKC0_9DINO</name>
<dbReference type="EMBL" id="CAUYUJ010015908">
    <property type="protein sequence ID" value="CAK0859492.1"/>
    <property type="molecule type" value="Genomic_DNA"/>
</dbReference>
<keyword evidence="3" id="KW-1185">Reference proteome</keyword>
<comment type="caution">
    <text evidence="2">The sequence shown here is derived from an EMBL/GenBank/DDBJ whole genome shotgun (WGS) entry which is preliminary data.</text>
</comment>
<gene>
    <name evidence="2" type="ORF">PCOR1329_LOCUS48838</name>
</gene>
<feature type="compositionally biased region" description="Low complexity" evidence="1">
    <location>
        <begin position="290"/>
        <end position="325"/>
    </location>
</feature>